<reference evidence="3" key="1">
    <citation type="journal article" date="2014" name="Front. Microbiol.">
        <title>High frequency of phylogenetically diverse reductive dehalogenase-homologous genes in deep subseafloor sedimentary metagenomes.</title>
        <authorList>
            <person name="Kawai M."/>
            <person name="Futagami T."/>
            <person name="Toyoda A."/>
            <person name="Takaki Y."/>
            <person name="Nishi S."/>
            <person name="Hori S."/>
            <person name="Arai W."/>
            <person name="Tsubouchi T."/>
            <person name="Morono Y."/>
            <person name="Uchiyama I."/>
            <person name="Ito T."/>
            <person name="Fujiyama A."/>
            <person name="Inagaki F."/>
            <person name="Takami H."/>
        </authorList>
    </citation>
    <scope>NUCLEOTIDE SEQUENCE</scope>
    <source>
        <strain evidence="3">Expedition CK06-06</strain>
    </source>
</reference>
<dbReference type="EMBL" id="BART01038649">
    <property type="protein sequence ID" value="GAH06575.1"/>
    <property type="molecule type" value="Genomic_DNA"/>
</dbReference>
<accession>X1DE28</accession>
<evidence type="ECO:0000259" key="2">
    <source>
        <dbReference type="Pfam" id="PF03457"/>
    </source>
</evidence>
<gene>
    <name evidence="3" type="ORF">S01H4_63977</name>
</gene>
<organism evidence="3">
    <name type="scientific">marine sediment metagenome</name>
    <dbReference type="NCBI Taxonomy" id="412755"/>
    <lineage>
        <taxon>unclassified sequences</taxon>
        <taxon>metagenomes</taxon>
        <taxon>ecological metagenomes</taxon>
    </lineage>
</organism>
<evidence type="ECO:0000313" key="3">
    <source>
        <dbReference type="EMBL" id="GAH06575.1"/>
    </source>
</evidence>
<protein>
    <recommendedName>
        <fullName evidence="2">Helicase-associated domain-containing protein</fullName>
    </recommendedName>
</protein>
<feature type="non-terminal residue" evidence="3">
    <location>
        <position position="1"/>
    </location>
</feature>
<dbReference type="PANTHER" id="PTHR37066">
    <property type="entry name" value="HELICASE-ASSOCIATED"/>
    <property type="match status" value="1"/>
</dbReference>
<dbReference type="InterPro" id="IPR005114">
    <property type="entry name" value="Helicase_assoc"/>
</dbReference>
<comment type="caution">
    <text evidence="3">The sequence shown here is derived from an EMBL/GenBank/DDBJ whole genome shotgun (WGS) entry which is preliminary data.</text>
</comment>
<feature type="non-terminal residue" evidence="3">
    <location>
        <position position="130"/>
    </location>
</feature>
<name>X1DE28_9ZZZZ</name>
<dbReference type="Pfam" id="PF03457">
    <property type="entry name" value="HA"/>
    <property type="match status" value="1"/>
</dbReference>
<feature type="domain" description="Helicase-associated" evidence="2">
    <location>
        <begin position="4"/>
        <end position="77"/>
    </location>
</feature>
<proteinExistence type="predicted"/>
<dbReference type="AlphaFoldDB" id="X1DE28"/>
<evidence type="ECO:0000256" key="1">
    <source>
        <dbReference type="SAM" id="MobiDB-lite"/>
    </source>
</evidence>
<dbReference type="PANTHER" id="PTHR37066:SF1">
    <property type="entry name" value="LNS2_PITP DOMAIN-CONTAINING PROTEIN"/>
    <property type="match status" value="1"/>
</dbReference>
<feature type="region of interest" description="Disordered" evidence="1">
    <location>
        <begin position="83"/>
        <end position="130"/>
    </location>
</feature>
<sequence length="130" mass="14373">AANDARFNNVYNALVRYQELTGDLLVPQPFVVPAGSKDWDEEFWELRLGARVNAIRSQGTFVKTNPARREQLDTLGFEWELPSAGKKRGRKKKTEIEALSGPAPPGLLDENDSPVTEENAVEAEPTPAPV</sequence>